<reference evidence="11 12" key="1">
    <citation type="submission" date="2024-10" db="EMBL/GenBank/DDBJ databases">
        <title>The Natural Products Discovery Center: Release of the First 8490 Sequenced Strains for Exploring Actinobacteria Biosynthetic Diversity.</title>
        <authorList>
            <person name="Kalkreuter E."/>
            <person name="Kautsar S.A."/>
            <person name="Yang D."/>
            <person name="Bader C.D."/>
            <person name="Teijaro C.N."/>
            <person name="Fluegel L."/>
            <person name="Davis C.M."/>
            <person name="Simpson J.R."/>
            <person name="Lauterbach L."/>
            <person name="Steele A.D."/>
            <person name="Gui C."/>
            <person name="Meng S."/>
            <person name="Li G."/>
            <person name="Viehrig K."/>
            <person name="Ye F."/>
            <person name="Su P."/>
            <person name="Kiefer A.F."/>
            <person name="Nichols A."/>
            <person name="Cepeda A.J."/>
            <person name="Yan W."/>
            <person name="Fan B."/>
            <person name="Jiang Y."/>
            <person name="Adhikari A."/>
            <person name="Zheng C.-J."/>
            <person name="Schuster L."/>
            <person name="Cowan T.M."/>
            <person name="Smanski M.J."/>
            <person name="Chevrette M.G."/>
            <person name="De Carvalho L.P.S."/>
            <person name="Shen B."/>
        </authorList>
    </citation>
    <scope>NUCLEOTIDE SEQUENCE [LARGE SCALE GENOMIC DNA]</scope>
    <source>
        <strain evidence="11 12">NPDC048229</strain>
    </source>
</reference>
<keyword evidence="6" id="KW-1278">Translocase</keyword>
<keyword evidence="3" id="KW-1003">Cell membrane</keyword>
<evidence type="ECO:0000313" key="11">
    <source>
        <dbReference type="EMBL" id="MFG3191414.1"/>
    </source>
</evidence>
<keyword evidence="7" id="KW-0472">Membrane</keyword>
<keyword evidence="4" id="KW-0547">Nucleotide-binding</keyword>
<evidence type="ECO:0000313" key="12">
    <source>
        <dbReference type="Proteomes" id="UP001604282"/>
    </source>
</evidence>
<dbReference type="InterPro" id="IPR027417">
    <property type="entry name" value="P-loop_NTPase"/>
</dbReference>
<keyword evidence="8" id="KW-0046">Antibiotic resistance</keyword>
<keyword evidence="12" id="KW-1185">Reference proteome</keyword>
<dbReference type="Pfam" id="PF13732">
    <property type="entry name" value="DrrA1-3_C"/>
    <property type="match status" value="1"/>
</dbReference>
<dbReference type="EMBL" id="JBICZW010000012">
    <property type="protein sequence ID" value="MFG3191414.1"/>
    <property type="molecule type" value="Genomic_DNA"/>
</dbReference>
<evidence type="ECO:0000259" key="10">
    <source>
        <dbReference type="PROSITE" id="PS50893"/>
    </source>
</evidence>
<comment type="subcellular location">
    <subcellularLocation>
        <location evidence="1">Cell membrane</location>
        <topology evidence="1">Peripheral membrane protein</topology>
        <orientation evidence="1">Cytoplasmic side</orientation>
    </subcellularLocation>
</comment>
<evidence type="ECO:0000256" key="4">
    <source>
        <dbReference type="ARBA" id="ARBA00022741"/>
    </source>
</evidence>
<evidence type="ECO:0000256" key="5">
    <source>
        <dbReference type="ARBA" id="ARBA00022840"/>
    </source>
</evidence>
<dbReference type="SMART" id="SM00382">
    <property type="entry name" value="AAA"/>
    <property type="match status" value="1"/>
</dbReference>
<dbReference type="Pfam" id="PF00005">
    <property type="entry name" value="ABC_tran"/>
    <property type="match status" value="1"/>
</dbReference>
<dbReference type="GO" id="GO:0005524">
    <property type="term" value="F:ATP binding"/>
    <property type="evidence" value="ECO:0007669"/>
    <property type="project" value="UniProtKB-KW"/>
</dbReference>
<dbReference type="PANTHER" id="PTHR42711">
    <property type="entry name" value="ABC TRANSPORTER ATP-BINDING PROTEIN"/>
    <property type="match status" value="1"/>
</dbReference>
<comment type="similarity">
    <text evidence="9">Belongs to the ABC transporter superfamily. Drug exporter-1 (DrugE1) (TC 3.A.1.105) family.</text>
</comment>
<feature type="domain" description="ABC transporter" evidence="10">
    <location>
        <begin position="5"/>
        <end position="235"/>
    </location>
</feature>
<organism evidence="11 12">
    <name type="scientific">Streptomyces omiyaensis</name>
    <dbReference type="NCBI Taxonomy" id="68247"/>
    <lineage>
        <taxon>Bacteria</taxon>
        <taxon>Bacillati</taxon>
        <taxon>Actinomycetota</taxon>
        <taxon>Actinomycetes</taxon>
        <taxon>Kitasatosporales</taxon>
        <taxon>Streptomycetaceae</taxon>
        <taxon>Streptomyces</taxon>
    </lineage>
</organism>
<dbReference type="NCBIfam" id="TIGR01188">
    <property type="entry name" value="drrA"/>
    <property type="match status" value="1"/>
</dbReference>
<evidence type="ECO:0000256" key="2">
    <source>
        <dbReference type="ARBA" id="ARBA00022448"/>
    </source>
</evidence>
<evidence type="ECO:0000256" key="6">
    <source>
        <dbReference type="ARBA" id="ARBA00022967"/>
    </source>
</evidence>
<keyword evidence="2" id="KW-0813">Transport</keyword>
<evidence type="ECO:0000256" key="3">
    <source>
        <dbReference type="ARBA" id="ARBA00022475"/>
    </source>
</evidence>
<sequence length="328" mass="35128">MPAAIEVAGLCKRFGSVTALDNLELTVPEGTVHGLLGPNGAGKTTAVRVLSTLLRPDEGKAEVFGLDVRSNPLSVRSIIGLTGQYTAVDDMLTGWENLQMIGRLFRMSTADTKARAGELLERFDLSEAAARPAKTYSGGMRRRLDIAAGLMGRPQLIFLDEPTTALDPRSRMDVWRIVGEMVADGTTVLLTTQYLEEADHLADSLSVIDHGRVIAGGTPDELKARVGQAWADVTLVDSGAVDRTVRLLRERLGTQPVAEPEVMQVHAPLPDGVTLNELLDPLRDAGIAIADVAVRRPTLDDVFLAFTGQTATARATENTGTDKKGGTH</sequence>
<dbReference type="InterPro" id="IPR025302">
    <property type="entry name" value="DrrA1/2-like_C"/>
</dbReference>
<dbReference type="SUPFAM" id="SSF52540">
    <property type="entry name" value="P-loop containing nucleoside triphosphate hydrolases"/>
    <property type="match status" value="1"/>
</dbReference>
<accession>A0ABW7BV72</accession>
<dbReference type="InterPro" id="IPR050763">
    <property type="entry name" value="ABC_transporter_ATP-binding"/>
</dbReference>
<dbReference type="PANTHER" id="PTHR42711:SF19">
    <property type="entry name" value="DOXORUBICIN RESISTANCE ATP-BINDING PROTEIN DRRA"/>
    <property type="match status" value="1"/>
</dbReference>
<dbReference type="InterPro" id="IPR017871">
    <property type="entry name" value="ABC_transporter-like_CS"/>
</dbReference>
<comment type="caution">
    <text evidence="11">The sequence shown here is derived from an EMBL/GenBank/DDBJ whole genome shotgun (WGS) entry which is preliminary data.</text>
</comment>
<dbReference type="InterPro" id="IPR005894">
    <property type="entry name" value="DrrA"/>
</dbReference>
<gene>
    <name evidence="11" type="ORF">ACGFYS_21045</name>
</gene>
<evidence type="ECO:0000256" key="8">
    <source>
        <dbReference type="ARBA" id="ARBA00023251"/>
    </source>
</evidence>
<dbReference type="PROSITE" id="PS00211">
    <property type="entry name" value="ABC_TRANSPORTER_1"/>
    <property type="match status" value="1"/>
</dbReference>
<dbReference type="InterPro" id="IPR003593">
    <property type="entry name" value="AAA+_ATPase"/>
</dbReference>
<dbReference type="Proteomes" id="UP001604282">
    <property type="component" value="Unassembled WGS sequence"/>
</dbReference>
<keyword evidence="5 11" id="KW-0067">ATP-binding</keyword>
<dbReference type="PROSITE" id="PS50893">
    <property type="entry name" value="ABC_TRANSPORTER_2"/>
    <property type="match status" value="1"/>
</dbReference>
<evidence type="ECO:0000256" key="1">
    <source>
        <dbReference type="ARBA" id="ARBA00004413"/>
    </source>
</evidence>
<dbReference type="RefSeq" id="WP_392015484.1">
    <property type="nucleotide sequence ID" value="NZ_JBIBSS010000027.1"/>
</dbReference>
<protein>
    <submittedName>
        <fullName evidence="11">ATP-binding cassette domain-containing protein</fullName>
    </submittedName>
</protein>
<dbReference type="InterPro" id="IPR003439">
    <property type="entry name" value="ABC_transporter-like_ATP-bd"/>
</dbReference>
<dbReference type="Gene3D" id="3.40.50.300">
    <property type="entry name" value="P-loop containing nucleotide triphosphate hydrolases"/>
    <property type="match status" value="1"/>
</dbReference>
<evidence type="ECO:0000256" key="9">
    <source>
        <dbReference type="ARBA" id="ARBA00049985"/>
    </source>
</evidence>
<proteinExistence type="inferred from homology"/>
<evidence type="ECO:0000256" key="7">
    <source>
        <dbReference type="ARBA" id="ARBA00023136"/>
    </source>
</evidence>
<name>A0ABW7BV72_9ACTN</name>